<gene>
    <name evidence="1" type="ORF">NM688_g455</name>
</gene>
<proteinExistence type="predicted"/>
<accession>A0ACC1TE98</accession>
<name>A0ACC1TE98_9APHY</name>
<evidence type="ECO:0000313" key="2">
    <source>
        <dbReference type="Proteomes" id="UP001148662"/>
    </source>
</evidence>
<reference evidence="1" key="1">
    <citation type="submission" date="2022-07" db="EMBL/GenBank/DDBJ databases">
        <title>Genome Sequence of Phlebia brevispora.</title>
        <authorList>
            <person name="Buettner E."/>
        </authorList>
    </citation>
    <scope>NUCLEOTIDE SEQUENCE</scope>
    <source>
        <strain evidence="1">MPL23</strain>
    </source>
</reference>
<sequence>MEYQVYLKNRSPTCALGAVTPYEAFWKKKPDLSSLQEFRVRCWVLRQDGANHKLQEKSRVFTFAGISEETCIYRYYNPATHQVLTSQNVVFEKDNSNTAVEAELPTVATEMHTSDDSMNIQEEQTKETEARPVLKMAVVPDKATKQPKVANLKDHGKVAVDYALAAGGVSTNGDPLSLEEAQARPDWPKWKEAMDVEITQLTGRGTWEMADCPANRKTVSCKWVFHLKRDEARNVVKYKARLVAQGFSQVEGINFNETYSPVVRLESLRTVIALGNALDMDLHSIDVVGAYLNGTFKEEIYMHQPPSYEDGTG</sequence>
<dbReference type="EMBL" id="JANHOG010000037">
    <property type="protein sequence ID" value="KAJ3559246.1"/>
    <property type="molecule type" value="Genomic_DNA"/>
</dbReference>
<keyword evidence="2" id="KW-1185">Reference proteome</keyword>
<protein>
    <submittedName>
        <fullName evidence="1">Uncharacterized protein</fullName>
    </submittedName>
</protein>
<dbReference type="Proteomes" id="UP001148662">
    <property type="component" value="Unassembled WGS sequence"/>
</dbReference>
<comment type="caution">
    <text evidence="1">The sequence shown here is derived from an EMBL/GenBank/DDBJ whole genome shotgun (WGS) entry which is preliminary data.</text>
</comment>
<organism evidence="1 2">
    <name type="scientific">Phlebia brevispora</name>
    <dbReference type="NCBI Taxonomy" id="194682"/>
    <lineage>
        <taxon>Eukaryota</taxon>
        <taxon>Fungi</taxon>
        <taxon>Dikarya</taxon>
        <taxon>Basidiomycota</taxon>
        <taxon>Agaricomycotina</taxon>
        <taxon>Agaricomycetes</taxon>
        <taxon>Polyporales</taxon>
        <taxon>Meruliaceae</taxon>
        <taxon>Phlebia</taxon>
    </lineage>
</organism>
<evidence type="ECO:0000313" key="1">
    <source>
        <dbReference type="EMBL" id="KAJ3559246.1"/>
    </source>
</evidence>